<comment type="caution">
    <text evidence="10">The sequence shown here is derived from an EMBL/GenBank/DDBJ whole genome shotgun (WGS) entry which is preliminary data.</text>
</comment>
<feature type="transmembrane region" description="Helical" evidence="8">
    <location>
        <begin position="182"/>
        <end position="206"/>
    </location>
</feature>
<feature type="transmembrane region" description="Helical" evidence="8">
    <location>
        <begin position="147"/>
        <end position="170"/>
    </location>
</feature>
<feature type="transmembrane region" description="Helical" evidence="8">
    <location>
        <begin position="285"/>
        <end position="306"/>
    </location>
</feature>
<feature type="transmembrane region" description="Helical" evidence="8">
    <location>
        <begin position="338"/>
        <end position="364"/>
    </location>
</feature>
<keyword evidence="6 8" id="KW-0472">Membrane</keyword>
<evidence type="ECO:0000256" key="4">
    <source>
        <dbReference type="ARBA" id="ARBA00022692"/>
    </source>
</evidence>
<evidence type="ECO:0000313" key="11">
    <source>
        <dbReference type="Proteomes" id="UP001138500"/>
    </source>
</evidence>
<dbReference type="Gene3D" id="1.10.4160.10">
    <property type="entry name" value="Hydantoin permease"/>
    <property type="match status" value="1"/>
</dbReference>
<dbReference type="EMBL" id="RIBY02001112">
    <property type="protein sequence ID" value="KAH9832692.1"/>
    <property type="molecule type" value="Genomic_DNA"/>
</dbReference>
<protein>
    <submittedName>
        <fullName evidence="10">Cytosine-purine permease</fullName>
    </submittedName>
</protein>
<feature type="transmembrane region" description="Helical" evidence="8">
    <location>
        <begin position="101"/>
        <end position="126"/>
    </location>
</feature>
<dbReference type="AlphaFoldDB" id="A0A9W7SVA7"/>
<dbReference type="InterPro" id="IPR033650">
    <property type="entry name" value="Ribosomal_mL46_NUDIX"/>
</dbReference>
<feature type="transmembrane region" description="Helical" evidence="8">
    <location>
        <begin position="245"/>
        <end position="264"/>
    </location>
</feature>
<reference evidence="10 11" key="2">
    <citation type="journal article" date="2021" name="Curr. Genet.">
        <title>Genetic response to nitrogen starvation in the aggressive Eucalyptus foliar pathogen Teratosphaeria destructans.</title>
        <authorList>
            <person name="Havenga M."/>
            <person name="Wingfield B.D."/>
            <person name="Wingfield M.J."/>
            <person name="Dreyer L.L."/>
            <person name="Roets F."/>
            <person name="Aylward J."/>
        </authorList>
    </citation>
    <scope>NUCLEOTIDE SEQUENCE [LARGE SCALE GENOMIC DNA]</scope>
    <source>
        <strain evidence="10">CMW44962</strain>
    </source>
</reference>
<evidence type="ECO:0000256" key="7">
    <source>
        <dbReference type="SAM" id="MobiDB-lite"/>
    </source>
</evidence>
<dbReference type="InterPro" id="IPR026030">
    <property type="entry name" value="Pur-cyt_permease_Fcy2/21/22"/>
</dbReference>
<dbReference type="PANTHER" id="PTHR31806:SF5">
    <property type="entry name" value="PURINE-CYTOSINE PERMEASE FCY21"/>
    <property type="match status" value="1"/>
</dbReference>
<keyword evidence="5 8" id="KW-1133">Transmembrane helix</keyword>
<dbReference type="Proteomes" id="UP001138500">
    <property type="component" value="Unassembled WGS sequence"/>
</dbReference>
<keyword evidence="11" id="KW-1185">Reference proteome</keyword>
<proteinExistence type="inferred from homology"/>
<evidence type="ECO:0000256" key="1">
    <source>
        <dbReference type="ARBA" id="ARBA00004141"/>
    </source>
</evidence>
<organism evidence="10 11">
    <name type="scientific">Teratosphaeria destructans</name>
    <dbReference type="NCBI Taxonomy" id="418781"/>
    <lineage>
        <taxon>Eukaryota</taxon>
        <taxon>Fungi</taxon>
        <taxon>Dikarya</taxon>
        <taxon>Ascomycota</taxon>
        <taxon>Pezizomycotina</taxon>
        <taxon>Dothideomycetes</taxon>
        <taxon>Dothideomycetidae</taxon>
        <taxon>Mycosphaerellales</taxon>
        <taxon>Teratosphaeriaceae</taxon>
        <taxon>Teratosphaeria</taxon>
    </lineage>
</organism>
<feature type="transmembrane region" description="Helical" evidence="8">
    <location>
        <begin position="376"/>
        <end position="397"/>
    </location>
</feature>
<dbReference type="GO" id="GO:0022857">
    <property type="term" value="F:transmembrane transporter activity"/>
    <property type="evidence" value="ECO:0007669"/>
    <property type="project" value="InterPro"/>
</dbReference>
<dbReference type="Pfam" id="PF11788">
    <property type="entry name" value="MRP-L46"/>
    <property type="match status" value="1"/>
</dbReference>
<dbReference type="Gene3D" id="3.90.79.10">
    <property type="entry name" value="Nucleoside Triphosphate Pyrophosphohydrolase"/>
    <property type="match status" value="1"/>
</dbReference>
<evidence type="ECO:0000259" key="9">
    <source>
        <dbReference type="Pfam" id="PF11788"/>
    </source>
</evidence>
<feature type="compositionally biased region" description="Low complexity" evidence="7">
    <location>
        <begin position="588"/>
        <end position="599"/>
    </location>
</feature>
<gene>
    <name evidence="10" type="ORF">Tdes44962_MAKER00171</name>
</gene>
<dbReference type="InterPro" id="IPR021757">
    <property type="entry name" value="Ribosomal_mL46_N"/>
</dbReference>
<dbReference type="GO" id="GO:0005886">
    <property type="term" value="C:plasma membrane"/>
    <property type="evidence" value="ECO:0007669"/>
    <property type="project" value="TreeGrafter"/>
</dbReference>
<sequence>MASSEKHTACVMADEEKAIGDRNAADEPDVQVAGMTDVSGRSKWTVLWDKVSNVEARGIQPIPVEERTNKRTFDIFTLWFTMSTNPLPVVTGMTGTLSYSLSLKACALIILFFSLLATIPVAYLATLGPKIGMRQMIQARYSFGYHLISLPVLLNLATLTGFCIIDSVIGGQTLSAVTEGSMSATVGIVIIALLAMLVCFCGFRILHLYERYAWIPALLAITIATGTGGVHLHQQLPVPPPAANTVLSFGALVAGYLIPWAALASDFATYMPPTTPAWKTFTYTYFGLLLPSIPLMILGAAIGGAVPNIPSWSTGYDTNSAGGVLAAMLRPAHGFGKFLVVLLAFSMVGNIAATMYSITLNFQLLIPQLLRVPRALFAIIITIIVIPISIRAASSFFDNLENFIGVIGYWASAFVAVVLVEHVVFRRSEVKRYDQRAWNDAKGLPSGIAAIGASVCSFGLVVPGMAQIWFTGPIAARTGDIGFEVAFVVTAALYVPFSVLLQVLEVLWTGALDVCVRASPLRLSLARLSSAQKDLNYWMGLRTQCAILITKMNAGQKSARRVAAASEHICTSCRHRLAHQQPRRHAGTATAAATSSQESSPPPHASKHVPPVTSTAPRKAYQVKAAPVLSRPPLITRDLTSFEKAFYLYQKRLNERLALPFTRYFYYKKGTPAGKEWKRKIRARKTPARDIGVYNAYSDEAWNDEVLVGDPTAETDNVVEALIRDAEGKDIIEGEKVGDEETGGDAVTGDAKVGEGQRKAVSKVVVDRPMPRITEADQKGDVTSLNRKLDRSLYLLVKTREGRWRFPEDRVWGKENLAQAAERVLIQSAGLNMNTWLVGRHPVGHYIRPFHLPPPPTPSSAPTGLLTTLTGNPLVPTSLKSRSGEEGEEREEFGEKVFFMKARIMAGQADVSKSVFGDTEFVWLAKEEVKERVDEHYWSWIRNMLVER</sequence>
<feature type="region of interest" description="Disordered" evidence="7">
    <location>
        <begin position="578"/>
        <end position="624"/>
    </location>
</feature>
<feature type="domain" description="Large ribosomal subunit protein mL46 N-terminal" evidence="9">
    <location>
        <begin position="621"/>
        <end position="777"/>
    </location>
</feature>
<accession>A0A9W7SVA7</accession>
<dbReference type="PANTHER" id="PTHR31806">
    <property type="entry name" value="PURINE-CYTOSINE PERMEASE FCY2-RELATED"/>
    <property type="match status" value="1"/>
</dbReference>
<dbReference type="CDD" id="cd04661">
    <property type="entry name" value="NUDIX_MRP_L46"/>
    <property type="match status" value="1"/>
</dbReference>
<evidence type="ECO:0000256" key="2">
    <source>
        <dbReference type="ARBA" id="ARBA00008974"/>
    </source>
</evidence>
<feature type="transmembrane region" description="Helical" evidence="8">
    <location>
        <begin position="446"/>
        <end position="469"/>
    </location>
</feature>
<evidence type="ECO:0000256" key="5">
    <source>
        <dbReference type="ARBA" id="ARBA00022989"/>
    </source>
</evidence>
<keyword evidence="3" id="KW-0813">Transport</keyword>
<reference evidence="10 11" key="1">
    <citation type="journal article" date="2018" name="IMA Fungus">
        <title>IMA Genome-F 10: Nine draft genome sequences of Claviceps purpurea s.lat., including C. arundinis, C. humidiphila, and C. cf. spartinae, pseudomolecules for the pitch canker pathogen Fusarium circinatum, draft genome of Davidsoniella eucalypti, Grosmannia galeiformis, Quambalaria eucalypti, and Teratosphaeria destructans.</title>
        <authorList>
            <person name="Wingfield B.D."/>
            <person name="Liu M."/>
            <person name="Nguyen H.D."/>
            <person name="Lane F.A."/>
            <person name="Morgan S.W."/>
            <person name="De Vos L."/>
            <person name="Wilken P.M."/>
            <person name="Duong T.A."/>
            <person name="Aylward J."/>
            <person name="Coetzee M.P."/>
            <person name="Dadej K."/>
            <person name="De Beer Z.W."/>
            <person name="Findlay W."/>
            <person name="Havenga M."/>
            <person name="Kolarik M."/>
            <person name="Menzies J.G."/>
            <person name="Naidoo K."/>
            <person name="Pochopski O."/>
            <person name="Shoukouhi P."/>
            <person name="Santana Q.C."/>
            <person name="Seifert K.A."/>
            <person name="Soal N."/>
            <person name="Steenkamp E.T."/>
            <person name="Tatham C.T."/>
            <person name="van der Nest M.A."/>
            <person name="Wingfield M.J."/>
        </authorList>
    </citation>
    <scope>NUCLEOTIDE SEQUENCE [LARGE SCALE GENOMIC DNA]</scope>
    <source>
        <strain evidence="10">CMW44962</strain>
    </source>
</reference>
<dbReference type="InterPro" id="IPR001248">
    <property type="entry name" value="Pur-cyt_permease"/>
</dbReference>
<evidence type="ECO:0000256" key="6">
    <source>
        <dbReference type="ARBA" id="ARBA00023136"/>
    </source>
</evidence>
<evidence type="ECO:0000256" key="3">
    <source>
        <dbReference type="ARBA" id="ARBA00022448"/>
    </source>
</evidence>
<keyword evidence="4 8" id="KW-0812">Transmembrane</keyword>
<feature type="transmembrane region" description="Helical" evidence="8">
    <location>
        <begin position="213"/>
        <end position="233"/>
    </location>
</feature>
<dbReference type="Pfam" id="PF02133">
    <property type="entry name" value="Transp_cyt_pur"/>
    <property type="match status" value="1"/>
</dbReference>
<comment type="subcellular location">
    <subcellularLocation>
        <location evidence="1">Membrane</location>
        <topology evidence="1">Multi-pass membrane protein</topology>
    </subcellularLocation>
</comment>
<comment type="similarity">
    <text evidence="2">Belongs to the purine-cytosine permease (2.A.39) family.</text>
</comment>
<feature type="transmembrane region" description="Helical" evidence="8">
    <location>
        <begin position="403"/>
        <end position="425"/>
    </location>
</feature>
<evidence type="ECO:0000313" key="10">
    <source>
        <dbReference type="EMBL" id="KAH9832692.1"/>
    </source>
</evidence>
<evidence type="ECO:0000256" key="8">
    <source>
        <dbReference type="SAM" id="Phobius"/>
    </source>
</evidence>
<dbReference type="OrthoDB" id="5428495at2759"/>
<name>A0A9W7SVA7_9PEZI</name>